<dbReference type="HOGENOM" id="CLU_1886655_0_0_1"/>
<feature type="compositionally biased region" description="Polar residues" evidence="1">
    <location>
        <begin position="113"/>
        <end position="122"/>
    </location>
</feature>
<feature type="region of interest" description="Disordered" evidence="1">
    <location>
        <begin position="113"/>
        <end position="135"/>
    </location>
</feature>
<dbReference type="KEGG" id="pfp:PFL1_05297"/>
<evidence type="ECO:0000313" key="2">
    <source>
        <dbReference type="EMBL" id="EPQ27013.1"/>
    </source>
</evidence>
<reference evidence="2 3" key="1">
    <citation type="journal article" date="2013" name="Plant Cell">
        <title>The transition from a phytopathogenic smut ancestor to an anamorphic biocontrol agent deciphered by comparative whole-genome analysis.</title>
        <authorList>
            <person name="Lefebvre F."/>
            <person name="Joly D.L."/>
            <person name="Labbe C."/>
            <person name="Teichmann B."/>
            <person name="Linning R."/>
            <person name="Belzile F."/>
            <person name="Bakkeren G."/>
            <person name="Belanger R.R."/>
        </authorList>
    </citation>
    <scope>NUCLEOTIDE SEQUENCE [LARGE SCALE GENOMIC DNA]</scope>
    <source>
        <strain evidence="2 3">PF-1</strain>
    </source>
</reference>
<sequence length="135" mass="14315">MWSVTKVEADLPFTVTRGDGSIVKLDGFSGFLNETGASLLCDVGIKIRLLPVGHGYCAPHVIDSCLVNVHVRELTSLSSARTVFRLDNVSTGAAADPRLMALLRRQGRLSGSEASVAQASSNKEPDQASVCSSVR</sequence>
<name>A0A061H3G3_9BASI</name>
<dbReference type="GeneID" id="19319391"/>
<dbReference type="Proteomes" id="UP000053664">
    <property type="component" value="Unassembled WGS sequence"/>
</dbReference>
<dbReference type="RefSeq" id="XP_007881021.1">
    <property type="nucleotide sequence ID" value="XM_007882830.1"/>
</dbReference>
<dbReference type="EMBL" id="KE361641">
    <property type="protein sequence ID" value="EPQ27013.1"/>
    <property type="molecule type" value="Genomic_DNA"/>
</dbReference>
<protein>
    <submittedName>
        <fullName evidence="2">Uncharacterized protein</fullName>
    </submittedName>
</protein>
<accession>A0A061H3G3</accession>
<evidence type="ECO:0000313" key="3">
    <source>
        <dbReference type="Proteomes" id="UP000053664"/>
    </source>
</evidence>
<gene>
    <name evidence="2" type="ORF">PFL1_05297</name>
</gene>
<dbReference type="AlphaFoldDB" id="A0A061H3G3"/>
<organism evidence="2 3">
    <name type="scientific">Pseudozyma flocculosa PF-1</name>
    <dbReference type="NCBI Taxonomy" id="1277687"/>
    <lineage>
        <taxon>Eukaryota</taxon>
        <taxon>Fungi</taxon>
        <taxon>Dikarya</taxon>
        <taxon>Basidiomycota</taxon>
        <taxon>Ustilaginomycotina</taxon>
        <taxon>Ustilaginomycetes</taxon>
        <taxon>Ustilaginales</taxon>
        <taxon>Ustilaginaceae</taxon>
        <taxon>Pseudozyma</taxon>
    </lineage>
</organism>
<evidence type="ECO:0000256" key="1">
    <source>
        <dbReference type="SAM" id="MobiDB-lite"/>
    </source>
</evidence>
<proteinExistence type="predicted"/>